<dbReference type="AlphaFoldDB" id="A0A1X9MK93"/>
<dbReference type="SUPFAM" id="SSF82549">
    <property type="entry name" value="DAK1/DegV-like"/>
    <property type="match status" value="1"/>
</dbReference>
<dbReference type="Pfam" id="PF02645">
    <property type="entry name" value="DegV"/>
    <property type="match status" value="1"/>
</dbReference>
<evidence type="ECO:0000313" key="2">
    <source>
        <dbReference type="EMBL" id="ARK31042.1"/>
    </source>
</evidence>
<dbReference type="Proteomes" id="UP000193006">
    <property type="component" value="Chromosome"/>
</dbReference>
<dbReference type="InterPro" id="IPR043168">
    <property type="entry name" value="DegV_C"/>
</dbReference>
<dbReference type="STRING" id="199441.BkAM31D_14975"/>
<dbReference type="EMBL" id="CP020814">
    <property type="protein sequence ID" value="ARK31042.1"/>
    <property type="molecule type" value="Genomic_DNA"/>
</dbReference>
<proteinExistence type="predicted"/>
<dbReference type="GO" id="GO:0008289">
    <property type="term" value="F:lipid binding"/>
    <property type="evidence" value="ECO:0007669"/>
    <property type="project" value="UniProtKB-KW"/>
</dbReference>
<accession>A0A1X9MK93</accession>
<evidence type="ECO:0000256" key="1">
    <source>
        <dbReference type="ARBA" id="ARBA00023121"/>
    </source>
</evidence>
<dbReference type="RefSeq" id="WP_066150331.1">
    <property type="nucleotide sequence ID" value="NZ_CP020814.1"/>
</dbReference>
<reference evidence="2 3" key="1">
    <citation type="submission" date="2017-04" db="EMBL/GenBank/DDBJ databases">
        <title>Bacillus krulwichiae AM31D Genome sequencing and assembly.</title>
        <authorList>
            <person name="Krulwich T.A."/>
            <person name="Anastor L."/>
            <person name="Ehrlich R."/>
            <person name="Ehrlich G.D."/>
            <person name="Janto B."/>
        </authorList>
    </citation>
    <scope>NUCLEOTIDE SEQUENCE [LARGE SCALE GENOMIC DNA]</scope>
    <source>
        <strain evidence="2 3">AM31D</strain>
    </source>
</reference>
<dbReference type="KEGG" id="bkw:BkAM31D_14975"/>
<dbReference type="InterPro" id="IPR050270">
    <property type="entry name" value="DegV_domain_contain"/>
</dbReference>
<dbReference type="PROSITE" id="PS51482">
    <property type="entry name" value="DEGV"/>
    <property type="match status" value="1"/>
</dbReference>
<dbReference type="InterPro" id="IPR003797">
    <property type="entry name" value="DegV"/>
</dbReference>
<gene>
    <name evidence="2" type="ORF">BkAM31D_14975</name>
</gene>
<dbReference type="Gene3D" id="3.40.50.10170">
    <property type="match status" value="1"/>
</dbReference>
<keyword evidence="1" id="KW-0446">Lipid-binding</keyword>
<organism evidence="2 3">
    <name type="scientific">Halalkalibacter krulwichiae</name>
    <dbReference type="NCBI Taxonomy" id="199441"/>
    <lineage>
        <taxon>Bacteria</taxon>
        <taxon>Bacillati</taxon>
        <taxon>Bacillota</taxon>
        <taxon>Bacilli</taxon>
        <taxon>Bacillales</taxon>
        <taxon>Bacillaceae</taxon>
        <taxon>Halalkalibacter</taxon>
    </lineage>
</organism>
<dbReference type="Gene3D" id="3.30.1180.10">
    <property type="match status" value="1"/>
</dbReference>
<protein>
    <submittedName>
        <fullName evidence="2">Fatty acid-binding protein</fullName>
    </submittedName>
</protein>
<dbReference type="NCBIfam" id="TIGR00762">
    <property type="entry name" value="DegV"/>
    <property type="match status" value="1"/>
</dbReference>
<dbReference type="PANTHER" id="PTHR33434:SF2">
    <property type="entry name" value="FATTY ACID-BINDING PROTEIN TM_1468"/>
    <property type="match status" value="1"/>
</dbReference>
<keyword evidence="3" id="KW-1185">Reference proteome</keyword>
<evidence type="ECO:0000313" key="3">
    <source>
        <dbReference type="Proteomes" id="UP000193006"/>
    </source>
</evidence>
<name>A0A1X9MK93_9BACI</name>
<dbReference type="PANTHER" id="PTHR33434">
    <property type="entry name" value="DEGV DOMAIN-CONTAINING PROTEIN DR_1986-RELATED"/>
    <property type="match status" value="1"/>
</dbReference>
<sequence>MSKIKIVTDSTADIPTSLIDQLGITVVPLNVIFSDDEVYEDGKTLLSDQFYKKVEEKKIIPSTSQPTPYQFEQVYRSLIDDESTEIISIHLSSKLSGTYQAALIAKQSMDNEEAVHVIDSKRASYAIGIIVVEIAKLAKEGKSLTECLTRLNELLEETTVLFMVDTLDYLQKNGRIGKASAVFGSMLKIKPILSLTKEGEVFPYEKQRGQKKALNRIIELLKEQYGSEAVHVGISHAINETLAVEMIQRIKDEFNVKSDVVTSIGAVIGAHVGPGTVSIAMTKA</sequence>